<reference evidence="2" key="1">
    <citation type="journal article" date="2020" name="G3 (Bethesda)">
        <title>High-Quality Assemblies for Three Invasive Social Wasps from the &lt;i&gt;Vespula&lt;/i&gt; Genus.</title>
        <authorList>
            <person name="Harrop T.W.R."/>
            <person name="Guhlin J."/>
            <person name="McLaughlin G.M."/>
            <person name="Permina E."/>
            <person name="Stockwell P."/>
            <person name="Gilligan J."/>
            <person name="Le Lec M.F."/>
            <person name="Gruber M.A.M."/>
            <person name="Quinn O."/>
            <person name="Lovegrove M."/>
            <person name="Duncan E.J."/>
            <person name="Remnant E.J."/>
            <person name="Van Eeckhoven J."/>
            <person name="Graham B."/>
            <person name="Knapp R.A."/>
            <person name="Langford K.W."/>
            <person name="Kronenberg Z."/>
            <person name="Press M.O."/>
            <person name="Eacker S.M."/>
            <person name="Wilson-Rankin E.E."/>
            <person name="Purcell J."/>
            <person name="Lester P.J."/>
            <person name="Dearden P.K."/>
        </authorList>
    </citation>
    <scope>NUCLEOTIDE SEQUENCE</scope>
    <source>
        <strain evidence="2">Linc-1</strain>
    </source>
</reference>
<feature type="region of interest" description="Disordered" evidence="1">
    <location>
        <begin position="1"/>
        <end position="49"/>
    </location>
</feature>
<dbReference type="Proteomes" id="UP000617340">
    <property type="component" value="Unassembled WGS sequence"/>
</dbReference>
<accession>A0A834U389</accession>
<proteinExistence type="predicted"/>
<evidence type="ECO:0000256" key="1">
    <source>
        <dbReference type="SAM" id="MobiDB-lite"/>
    </source>
</evidence>
<name>A0A834U389_VESGE</name>
<keyword evidence="3" id="KW-1185">Reference proteome</keyword>
<protein>
    <submittedName>
        <fullName evidence="2">Uncharacterized protein</fullName>
    </submittedName>
</protein>
<feature type="compositionally biased region" description="Low complexity" evidence="1">
    <location>
        <begin position="1"/>
        <end position="21"/>
    </location>
</feature>
<dbReference type="EMBL" id="JACSDZ010000002">
    <property type="protein sequence ID" value="KAF7414989.1"/>
    <property type="molecule type" value="Genomic_DNA"/>
</dbReference>
<organism evidence="2 3">
    <name type="scientific">Vespula germanica</name>
    <name type="common">German yellow jacket</name>
    <name type="synonym">Paravespula germanica</name>
    <dbReference type="NCBI Taxonomy" id="30212"/>
    <lineage>
        <taxon>Eukaryota</taxon>
        <taxon>Metazoa</taxon>
        <taxon>Ecdysozoa</taxon>
        <taxon>Arthropoda</taxon>
        <taxon>Hexapoda</taxon>
        <taxon>Insecta</taxon>
        <taxon>Pterygota</taxon>
        <taxon>Neoptera</taxon>
        <taxon>Endopterygota</taxon>
        <taxon>Hymenoptera</taxon>
        <taxon>Apocrita</taxon>
        <taxon>Aculeata</taxon>
        <taxon>Vespoidea</taxon>
        <taxon>Vespidae</taxon>
        <taxon>Vespinae</taxon>
        <taxon>Vespula</taxon>
    </lineage>
</organism>
<dbReference type="AlphaFoldDB" id="A0A834U389"/>
<comment type="caution">
    <text evidence="2">The sequence shown here is derived from an EMBL/GenBank/DDBJ whole genome shotgun (WGS) entry which is preliminary data.</text>
</comment>
<evidence type="ECO:0000313" key="3">
    <source>
        <dbReference type="Proteomes" id="UP000617340"/>
    </source>
</evidence>
<sequence length="101" mass="10746">MSSSSSSSSSSNSSKSPVYSSNARTRQEHPIYNTLSSGDSNGGGGNGVDVGVGAGAGWSYVSKGERSMEDNENFQGSYNKMQFSYKDSITRDINIEDLRIS</sequence>
<evidence type="ECO:0000313" key="2">
    <source>
        <dbReference type="EMBL" id="KAF7414989.1"/>
    </source>
</evidence>
<feature type="compositionally biased region" description="Gly residues" evidence="1">
    <location>
        <begin position="40"/>
        <end position="49"/>
    </location>
</feature>
<gene>
    <name evidence="2" type="ORF">HZH68_003478</name>
</gene>